<evidence type="ECO:0000256" key="9">
    <source>
        <dbReference type="ARBA" id="ARBA00023242"/>
    </source>
</evidence>
<dbReference type="FunFam" id="3.90.530.10:FF:000001">
    <property type="entry name" value="DNA repair protein complementing XP-A cells"/>
    <property type="match status" value="1"/>
</dbReference>
<dbReference type="Proteomes" id="UP000694866">
    <property type="component" value="Unplaced"/>
</dbReference>
<dbReference type="GO" id="GO:0070914">
    <property type="term" value="P:UV-damage excision repair"/>
    <property type="evidence" value="ECO:0007669"/>
    <property type="project" value="TreeGrafter"/>
</dbReference>
<sequence length="272" mass="32205">MSEKKNEESAERGSESPQWYKERAERNRQKALLLKKSKLVVHPYAKNSDDVTGSQGRQLKVQGKKVVDSGGGFLIEEDDELEEQMLEWTEDPFPIFVDLPTCEECQKQFQESYLLKTFDYNVCDACRDREEKHTLITKTEAKDTYLLRDYDLDQREPPLKFILKANPHRAAYGHMKLYLHLQIEKRALEVWGSEEALVEEKEKREIKRQETKIKRFNKKVKQLRMEVRSSMYDKTKKATHVHVFGPDTYNEEDDTYSHACTECEYEETFEKM</sequence>
<dbReference type="SUPFAM" id="SSF57716">
    <property type="entry name" value="Glucocorticoid receptor-like (DNA-binding domain)"/>
    <property type="match status" value="1"/>
</dbReference>
<evidence type="ECO:0000256" key="2">
    <source>
        <dbReference type="ARBA" id="ARBA00005548"/>
    </source>
</evidence>
<dbReference type="NCBIfam" id="TIGR00598">
    <property type="entry name" value="rad14"/>
    <property type="match status" value="1"/>
</dbReference>
<reference evidence="14" key="1">
    <citation type="submission" date="2025-08" db="UniProtKB">
        <authorList>
            <consortium name="RefSeq"/>
        </authorList>
    </citation>
    <scope>IDENTIFICATION</scope>
    <source>
        <strain evidence="14">USDA-PBARC FA_bdor</strain>
        <tissue evidence="14">Whole organism</tissue>
    </source>
</reference>
<dbReference type="RefSeq" id="XP_011299813.1">
    <property type="nucleotide sequence ID" value="XM_011301511.1"/>
</dbReference>
<evidence type="ECO:0000256" key="5">
    <source>
        <dbReference type="ARBA" id="ARBA00022771"/>
    </source>
</evidence>
<keyword evidence="5" id="KW-0863">Zinc-finger</keyword>
<evidence type="ECO:0000256" key="7">
    <source>
        <dbReference type="ARBA" id="ARBA00023125"/>
    </source>
</evidence>
<evidence type="ECO:0000256" key="1">
    <source>
        <dbReference type="ARBA" id="ARBA00004123"/>
    </source>
</evidence>
<dbReference type="PANTHER" id="PTHR10142">
    <property type="entry name" value="DNA REPAIR PROTEIN COMPLEMENTING XP-A CELLS"/>
    <property type="match status" value="1"/>
</dbReference>
<keyword evidence="3" id="KW-0479">Metal-binding</keyword>
<keyword evidence="8" id="KW-0234">DNA repair</keyword>
<evidence type="ECO:0000256" key="4">
    <source>
        <dbReference type="ARBA" id="ARBA00022763"/>
    </source>
</evidence>
<evidence type="ECO:0000256" key="11">
    <source>
        <dbReference type="SAM" id="MobiDB-lite"/>
    </source>
</evidence>
<evidence type="ECO:0000313" key="13">
    <source>
        <dbReference type="Proteomes" id="UP000694866"/>
    </source>
</evidence>
<evidence type="ECO:0000256" key="10">
    <source>
        <dbReference type="SAM" id="Coils"/>
    </source>
</evidence>
<dbReference type="GO" id="GO:1901255">
    <property type="term" value="P:nucleotide-excision repair involved in interstrand cross-link repair"/>
    <property type="evidence" value="ECO:0007669"/>
    <property type="project" value="TreeGrafter"/>
</dbReference>
<organism evidence="13 14">
    <name type="scientific">Fopius arisanus</name>
    <dbReference type="NCBI Taxonomy" id="64838"/>
    <lineage>
        <taxon>Eukaryota</taxon>
        <taxon>Metazoa</taxon>
        <taxon>Ecdysozoa</taxon>
        <taxon>Arthropoda</taxon>
        <taxon>Hexapoda</taxon>
        <taxon>Insecta</taxon>
        <taxon>Pterygota</taxon>
        <taxon>Neoptera</taxon>
        <taxon>Endopterygota</taxon>
        <taxon>Hymenoptera</taxon>
        <taxon>Apocrita</taxon>
        <taxon>Ichneumonoidea</taxon>
        <taxon>Braconidae</taxon>
        <taxon>Opiinae</taxon>
        <taxon>Fopius</taxon>
    </lineage>
</organism>
<dbReference type="InterPro" id="IPR022652">
    <property type="entry name" value="Znf_XPA_CS"/>
</dbReference>
<keyword evidence="7" id="KW-0238">DNA-binding</keyword>
<comment type="similarity">
    <text evidence="2">Belongs to the XPA family.</text>
</comment>
<evidence type="ECO:0000259" key="12">
    <source>
        <dbReference type="Pfam" id="PF05181"/>
    </source>
</evidence>
<dbReference type="InterPro" id="IPR037129">
    <property type="entry name" value="XPA_sf"/>
</dbReference>
<dbReference type="Pfam" id="PF05181">
    <property type="entry name" value="XPA_C"/>
    <property type="match status" value="1"/>
</dbReference>
<keyword evidence="13" id="KW-1185">Reference proteome</keyword>
<evidence type="ECO:0000256" key="8">
    <source>
        <dbReference type="ARBA" id="ARBA00023204"/>
    </source>
</evidence>
<keyword evidence="10" id="KW-0175">Coiled coil</keyword>
<dbReference type="GO" id="GO:0006284">
    <property type="term" value="P:base-excision repair"/>
    <property type="evidence" value="ECO:0007669"/>
    <property type="project" value="TreeGrafter"/>
</dbReference>
<dbReference type="GO" id="GO:0000715">
    <property type="term" value="P:nucleotide-excision repair, DNA damage recognition"/>
    <property type="evidence" value="ECO:0007669"/>
    <property type="project" value="TreeGrafter"/>
</dbReference>
<feature type="domain" description="XPA C-terminal" evidence="12">
    <location>
        <begin position="132"/>
        <end position="183"/>
    </location>
</feature>
<dbReference type="PANTHER" id="PTHR10142:SF0">
    <property type="entry name" value="DNA REPAIR PROTEIN COMPLEMENTING XP-A CELLS"/>
    <property type="match status" value="1"/>
</dbReference>
<keyword evidence="9" id="KW-0539">Nucleus</keyword>
<keyword evidence="4" id="KW-0227">DNA damage</keyword>
<dbReference type="Gene3D" id="3.90.530.10">
    <property type="entry name" value="XPA C-terminal domain"/>
    <property type="match status" value="1"/>
</dbReference>
<evidence type="ECO:0000256" key="6">
    <source>
        <dbReference type="ARBA" id="ARBA00022833"/>
    </source>
</evidence>
<gene>
    <name evidence="14" type="primary">Xpac</name>
</gene>
<dbReference type="GO" id="GO:0003684">
    <property type="term" value="F:damaged DNA binding"/>
    <property type="evidence" value="ECO:0007669"/>
    <property type="project" value="InterPro"/>
</dbReference>
<comment type="subcellular location">
    <subcellularLocation>
        <location evidence="1">Nucleus</location>
    </subcellularLocation>
</comment>
<dbReference type="GeneID" id="105264562"/>
<dbReference type="SUPFAM" id="SSF46955">
    <property type="entry name" value="Putative DNA-binding domain"/>
    <property type="match status" value="1"/>
</dbReference>
<protein>
    <submittedName>
        <fullName evidence="14">DNA repair protein complementing XP-A cells homolog</fullName>
    </submittedName>
</protein>
<dbReference type="InterPro" id="IPR009061">
    <property type="entry name" value="DNA-bd_dom_put_sf"/>
</dbReference>
<evidence type="ECO:0000313" key="14">
    <source>
        <dbReference type="RefSeq" id="XP_011299813.1"/>
    </source>
</evidence>
<proteinExistence type="inferred from homology"/>
<dbReference type="InterPro" id="IPR022656">
    <property type="entry name" value="XPA_C"/>
</dbReference>
<feature type="coiled-coil region" evidence="10">
    <location>
        <begin position="199"/>
        <end position="226"/>
    </location>
</feature>
<keyword evidence="6" id="KW-0862">Zinc</keyword>
<dbReference type="Pfam" id="PF01286">
    <property type="entry name" value="XPA_N"/>
    <property type="match status" value="1"/>
</dbReference>
<evidence type="ECO:0000256" key="3">
    <source>
        <dbReference type="ARBA" id="ARBA00022723"/>
    </source>
</evidence>
<dbReference type="InterPro" id="IPR000465">
    <property type="entry name" value="XPA/RAD14"/>
</dbReference>
<dbReference type="GO" id="GO:0008270">
    <property type="term" value="F:zinc ion binding"/>
    <property type="evidence" value="ECO:0007669"/>
    <property type="project" value="UniProtKB-KW"/>
</dbReference>
<dbReference type="CTD" id="31357"/>
<dbReference type="CDD" id="cd21076">
    <property type="entry name" value="DBD_XPA"/>
    <property type="match status" value="1"/>
</dbReference>
<dbReference type="KEGG" id="fas:105264562"/>
<dbReference type="AlphaFoldDB" id="A0A9R1TXC4"/>
<name>A0A9R1TXC4_9HYME</name>
<accession>A0A9R1TXC4</accession>
<feature type="region of interest" description="Disordered" evidence="11">
    <location>
        <begin position="1"/>
        <end position="23"/>
    </location>
</feature>
<dbReference type="OrthoDB" id="68328at2759"/>
<dbReference type="GO" id="GO:0000110">
    <property type="term" value="C:nucleotide-excision repair factor 1 complex"/>
    <property type="evidence" value="ECO:0007669"/>
    <property type="project" value="TreeGrafter"/>
</dbReference>